<dbReference type="GeneID" id="63782628"/>
<proteinExistence type="predicted"/>
<dbReference type="RefSeq" id="XP_040727662.1">
    <property type="nucleotide sequence ID" value="XM_040866029.1"/>
</dbReference>
<comment type="caution">
    <text evidence="2">The sequence shown here is derived from an EMBL/GenBank/DDBJ whole genome shotgun (WGS) entry which is preliminary data.</text>
</comment>
<feature type="region of interest" description="Disordered" evidence="1">
    <location>
        <begin position="175"/>
        <end position="199"/>
    </location>
</feature>
<organism evidence="2 3">
    <name type="scientific">Protomyces lactucae-debilis</name>
    <dbReference type="NCBI Taxonomy" id="2754530"/>
    <lineage>
        <taxon>Eukaryota</taxon>
        <taxon>Fungi</taxon>
        <taxon>Dikarya</taxon>
        <taxon>Ascomycota</taxon>
        <taxon>Taphrinomycotina</taxon>
        <taxon>Taphrinomycetes</taxon>
        <taxon>Taphrinales</taxon>
        <taxon>Protomycetaceae</taxon>
        <taxon>Protomyces</taxon>
    </lineage>
</organism>
<sequence length="232" mass="25501">MAATSTTTLLQSRSNTIPWSSNQELPLSARQGRRLSPPRQRVRASSLDPRRDMSTALLSPGFSKGTLSNPEKRENLQLSLDVKQQQEELIQARMLGHNKGGVRKASAAGRRAPQRLQLTEATLHRAERMFAQTAPLHGRFPHSNERAGHLLPPIRVDGVSTPDSAGRLLPPLKQHFSLSSQPNPRSAPLTPPTPGTARFDKTNALSVARLQARKERYLTHCAAAFDALYADS</sequence>
<dbReference type="Proteomes" id="UP000193685">
    <property type="component" value="Unassembled WGS sequence"/>
</dbReference>
<accession>A0A1Y2FUD1</accession>
<dbReference type="AlphaFoldDB" id="A0A1Y2FUD1"/>
<evidence type="ECO:0000256" key="1">
    <source>
        <dbReference type="SAM" id="MobiDB-lite"/>
    </source>
</evidence>
<feature type="compositionally biased region" description="Polar residues" evidence="1">
    <location>
        <begin position="1"/>
        <end position="25"/>
    </location>
</feature>
<protein>
    <submittedName>
        <fullName evidence="2">Uncharacterized protein</fullName>
    </submittedName>
</protein>
<evidence type="ECO:0000313" key="2">
    <source>
        <dbReference type="EMBL" id="ORY86806.1"/>
    </source>
</evidence>
<keyword evidence="3" id="KW-1185">Reference proteome</keyword>
<evidence type="ECO:0000313" key="3">
    <source>
        <dbReference type="Proteomes" id="UP000193685"/>
    </source>
</evidence>
<gene>
    <name evidence="2" type="ORF">BCR37DRAFT_125163</name>
</gene>
<dbReference type="EMBL" id="MCFI01000002">
    <property type="protein sequence ID" value="ORY86806.1"/>
    <property type="molecule type" value="Genomic_DNA"/>
</dbReference>
<dbReference type="OrthoDB" id="4463286at2759"/>
<feature type="region of interest" description="Disordered" evidence="1">
    <location>
        <begin position="1"/>
        <end position="71"/>
    </location>
</feature>
<reference evidence="2 3" key="1">
    <citation type="submission" date="2016-07" db="EMBL/GenBank/DDBJ databases">
        <title>Pervasive Adenine N6-methylation of Active Genes in Fungi.</title>
        <authorList>
            <consortium name="DOE Joint Genome Institute"/>
            <person name="Mondo S.J."/>
            <person name="Dannebaum R.O."/>
            <person name="Kuo R.C."/>
            <person name="Labutti K."/>
            <person name="Haridas S."/>
            <person name="Kuo A."/>
            <person name="Salamov A."/>
            <person name="Ahrendt S.R."/>
            <person name="Lipzen A."/>
            <person name="Sullivan W."/>
            <person name="Andreopoulos W.B."/>
            <person name="Clum A."/>
            <person name="Lindquist E."/>
            <person name="Daum C."/>
            <person name="Ramamoorthy G.K."/>
            <person name="Gryganskyi A."/>
            <person name="Culley D."/>
            <person name="Magnuson J.K."/>
            <person name="James T.Y."/>
            <person name="O'Malley M.A."/>
            <person name="Stajich J.E."/>
            <person name="Spatafora J.W."/>
            <person name="Visel A."/>
            <person name="Grigoriev I.V."/>
        </authorList>
    </citation>
    <scope>NUCLEOTIDE SEQUENCE [LARGE SCALE GENOMIC DNA]</scope>
    <source>
        <strain evidence="2 3">12-1054</strain>
    </source>
</reference>
<name>A0A1Y2FUD1_PROLT</name>